<name>A0A0M0JM21_9EUKA</name>
<dbReference type="InterPro" id="IPR011990">
    <property type="entry name" value="TPR-like_helical_dom_sf"/>
</dbReference>
<feature type="compositionally biased region" description="Basic and acidic residues" evidence="5">
    <location>
        <begin position="13"/>
        <end position="37"/>
    </location>
</feature>
<dbReference type="InterPro" id="IPR027417">
    <property type="entry name" value="P-loop_NTPase"/>
</dbReference>
<dbReference type="Proteomes" id="UP000037460">
    <property type="component" value="Unassembled WGS sequence"/>
</dbReference>
<dbReference type="GO" id="GO:0035091">
    <property type="term" value="F:phosphatidylinositol binding"/>
    <property type="evidence" value="ECO:0007669"/>
    <property type="project" value="InterPro"/>
</dbReference>
<comment type="caution">
    <text evidence="3">Lacks conserved residue(s) required for the propagation of feature annotation.</text>
</comment>
<feature type="domain" description="VHS" evidence="7">
    <location>
        <begin position="871"/>
        <end position="1008"/>
    </location>
</feature>
<evidence type="ECO:0000259" key="7">
    <source>
        <dbReference type="PROSITE" id="PS50179"/>
    </source>
</evidence>
<protein>
    <submittedName>
        <fullName evidence="8">Kinesin heavy chain</fullName>
    </submittedName>
</protein>
<keyword evidence="9" id="KW-1185">Reference proteome</keyword>
<dbReference type="InterPro" id="IPR002014">
    <property type="entry name" value="VHS_dom"/>
</dbReference>
<dbReference type="GO" id="GO:0007018">
    <property type="term" value="P:microtubule-based movement"/>
    <property type="evidence" value="ECO:0007669"/>
    <property type="project" value="InterPro"/>
</dbReference>
<feature type="compositionally biased region" description="Acidic residues" evidence="5">
    <location>
        <begin position="1315"/>
        <end position="1327"/>
    </location>
</feature>
<dbReference type="GO" id="GO:0005524">
    <property type="term" value="F:ATP binding"/>
    <property type="evidence" value="ECO:0007669"/>
    <property type="project" value="InterPro"/>
</dbReference>
<dbReference type="InterPro" id="IPR036961">
    <property type="entry name" value="Kinesin_motor_dom_sf"/>
</dbReference>
<evidence type="ECO:0000256" key="5">
    <source>
        <dbReference type="SAM" id="MobiDB-lite"/>
    </source>
</evidence>
<keyword evidence="1 4" id="KW-0175">Coiled coil</keyword>
<dbReference type="Gene3D" id="3.40.850.10">
    <property type="entry name" value="Kinesin motor domain"/>
    <property type="match status" value="1"/>
</dbReference>
<accession>A0A0M0JM21</accession>
<organism evidence="8 9">
    <name type="scientific">Chrysochromulina tobinii</name>
    <dbReference type="NCBI Taxonomy" id="1460289"/>
    <lineage>
        <taxon>Eukaryota</taxon>
        <taxon>Haptista</taxon>
        <taxon>Haptophyta</taxon>
        <taxon>Prymnesiophyceae</taxon>
        <taxon>Prymnesiales</taxon>
        <taxon>Chrysochromulinaceae</taxon>
        <taxon>Chrysochromulina</taxon>
    </lineage>
</organism>
<dbReference type="Gene3D" id="1.25.40.10">
    <property type="entry name" value="Tetratricopeptide repeat domain"/>
    <property type="match status" value="1"/>
</dbReference>
<dbReference type="GO" id="GO:0008017">
    <property type="term" value="F:microtubule binding"/>
    <property type="evidence" value="ECO:0007669"/>
    <property type="project" value="InterPro"/>
</dbReference>
<dbReference type="Pfam" id="PF13424">
    <property type="entry name" value="TPR_12"/>
    <property type="match status" value="1"/>
</dbReference>
<feature type="domain" description="Kinesin motor" evidence="6">
    <location>
        <begin position="74"/>
        <end position="416"/>
    </location>
</feature>
<dbReference type="PROSITE" id="PS50179">
    <property type="entry name" value="VHS"/>
    <property type="match status" value="1"/>
</dbReference>
<evidence type="ECO:0000256" key="3">
    <source>
        <dbReference type="PROSITE-ProRule" id="PRU00283"/>
    </source>
</evidence>
<sequence length="1398" mass="153142">MPPRPASPKPAAKKKDKEKGESTARAEGEGTAREGKKPAAKKAAAPSARKKVDEENLGENYVQDPSEPPREPDRLRVFLKISAETGNSVSSCVACESKSNHAWALDFDGQRAGAFVTLDGVFSQDVPETHMYPSVVQDLVNEFVTSKRGVATLMTYGQSEAGREALMYGEAGSRVNLTPRALPAPHHIQQQRAPGIVPAAFKATLAHVPTLINAGNQVEVHMGCVMLHMELLRDLLSPQSRVHLIESPLDGVQLDGLHWQAITDVKEAEGLLQLATQNKAVHTMQADNGFLDACHIITAIKLTTHSPEGSSISKLLYMVELAAPPLPRPSGVPGLNVEDFCALNSSLRGLIASLGAMARKGNSRPPLRDSKLTRILSGSFGKDHIRCHLFICVSQERQHAETTAELLSFGALAKCAKLGPNIYEAAAPRALCSQLQADLATIELPNEETYNEMCDQMKPQPAQLEKLAAAAASLRNKHQQAIEHMLQARGSFENQLQHLSIDSDGMQLEVAALSQQNDALRRQVRSVRQGEGVEMAMDALRESDERELSALSKQVNALQERLNSAKQEQARLHSQDQEKGLHALVDVSQQLVELGRKYTDKGMYAQALPVLQTALLSAEVGSSQNHKSVVGPLAALADLHIQQRREEEAIVLLKRAYTVDKEALGPDAPEVGHHLIGLGTAYHQQGKLEAAALTLEEARSILVYALGEKDEQVLLVKEKIKKLSVIEFDFNSGASGSNSAANSFAARMEARLAQKAVKADQLNLEAISKKQIAADLRRHGLLSARGTKAGEHFNYASHVAERVATEQEKRAAGERREMLTKKKQIFRERLRKRSDHGMNHDDDSDNYEEEEEERPETFAALEAEMMQVLGRSTKASQTEDWTEVVDCATQMEQLMHQVRNKSKGAACALRVLRSGVKPVGQDESRARSALAVLMMLEWCVPVCDSAFRQALAGERWVRRLVELARKDSSEKALVRATVSQLIVNWNSWYGLGFAQGVEMLAREGYVLPECTRMQDGTETPRVMVSPDSNAGPLILGGLQNSLAGTFAKESTESEEHVKQEMAVMRDDLELLRHAVQARKAGKLEVSELAEARQAANDCSGWLQRLGGLLGSSVGGQPGRTHRDSNNLAGFSEATKEALRVLQQEMAVLHRTFQAAYPGRKGFAMSSTPRASEMAAAQPSRCSSSLRLGGGMSGDSCSARAAPVPPVSVPKINISRTTESSQRSARSAGIPTMALPPAKLDMGAQLEVALAEDDDIRPRADDFNQMLMQEVAILQMQAEGWKAEWSIAMWENEQLRVVLFDAENALEQLPPKEVGEEGSEANEGADDEMQWRELCTSIARAADEEKATPLEELNMVRAELEHKRSTAFSTHDNQQRAEVEANEARANADNWHAQYEREQ</sequence>
<feature type="compositionally biased region" description="Polar residues" evidence="5">
    <location>
        <begin position="1215"/>
        <end position="1224"/>
    </location>
</feature>
<feature type="compositionally biased region" description="Basic and acidic residues" evidence="5">
    <location>
        <begin position="1372"/>
        <end position="1382"/>
    </location>
</feature>
<keyword evidence="2" id="KW-0505">Motor protein</keyword>
<dbReference type="SUPFAM" id="SSF52540">
    <property type="entry name" value="P-loop containing nucleoside triphosphate hydrolases"/>
    <property type="match status" value="1"/>
</dbReference>
<evidence type="ECO:0000313" key="9">
    <source>
        <dbReference type="Proteomes" id="UP000037460"/>
    </source>
</evidence>
<dbReference type="InterPro" id="IPR027640">
    <property type="entry name" value="Kinesin-like_fam"/>
</dbReference>
<dbReference type="Pfam" id="PF00225">
    <property type="entry name" value="Kinesin"/>
    <property type="match status" value="1"/>
</dbReference>
<dbReference type="GO" id="GO:0003777">
    <property type="term" value="F:microtubule motor activity"/>
    <property type="evidence" value="ECO:0007669"/>
    <property type="project" value="InterPro"/>
</dbReference>
<feature type="coiled-coil region" evidence="4">
    <location>
        <begin position="464"/>
        <end position="575"/>
    </location>
</feature>
<evidence type="ECO:0000256" key="1">
    <source>
        <dbReference type="ARBA" id="ARBA00023054"/>
    </source>
</evidence>
<evidence type="ECO:0000256" key="4">
    <source>
        <dbReference type="SAM" id="Coils"/>
    </source>
</evidence>
<dbReference type="SUPFAM" id="SSF48464">
    <property type="entry name" value="ENTH/VHS domain"/>
    <property type="match status" value="1"/>
</dbReference>
<dbReference type="InterPro" id="IPR008942">
    <property type="entry name" value="ENTH_VHS"/>
</dbReference>
<comment type="caution">
    <text evidence="8">The sequence shown here is derived from an EMBL/GenBank/DDBJ whole genome shotgun (WGS) entry which is preliminary data.</text>
</comment>
<dbReference type="PROSITE" id="PS50067">
    <property type="entry name" value="KINESIN_MOTOR_2"/>
    <property type="match status" value="1"/>
</dbReference>
<dbReference type="PANTHER" id="PTHR47968">
    <property type="entry name" value="CENTROMERE PROTEIN E"/>
    <property type="match status" value="1"/>
</dbReference>
<dbReference type="SUPFAM" id="SSF48452">
    <property type="entry name" value="TPR-like"/>
    <property type="match status" value="1"/>
</dbReference>
<dbReference type="EMBL" id="JWZX01002692">
    <property type="protein sequence ID" value="KOO27624.1"/>
    <property type="molecule type" value="Genomic_DNA"/>
</dbReference>
<feature type="region of interest" description="Disordered" evidence="5">
    <location>
        <begin position="1215"/>
        <end position="1235"/>
    </location>
</feature>
<dbReference type="GO" id="GO:0043130">
    <property type="term" value="F:ubiquitin binding"/>
    <property type="evidence" value="ECO:0007669"/>
    <property type="project" value="InterPro"/>
</dbReference>
<comment type="similarity">
    <text evidence="3">Belongs to the TRAFAC class myosin-kinesin ATPase superfamily. Kinesin family.</text>
</comment>
<feature type="region of interest" description="Disordered" evidence="5">
    <location>
        <begin position="1363"/>
        <end position="1398"/>
    </location>
</feature>
<feature type="region of interest" description="Disordered" evidence="5">
    <location>
        <begin position="1309"/>
        <end position="1329"/>
    </location>
</feature>
<proteinExistence type="inferred from homology"/>
<feature type="region of interest" description="Disordered" evidence="5">
    <location>
        <begin position="825"/>
        <end position="854"/>
    </location>
</feature>
<dbReference type="Gene3D" id="1.25.40.90">
    <property type="match status" value="1"/>
</dbReference>
<dbReference type="SMART" id="SM00129">
    <property type="entry name" value="KISc"/>
    <property type="match status" value="1"/>
</dbReference>
<evidence type="ECO:0000256" key="2">
    <source>
        <dbReference type="ARBA" id="ARBA00023175"/>
    </source>
</evidence>
<feature type="region of interest" description="Disordered" evidence="5">
    <location>
        <begin position="1"/>
        <end position="73"/>
    </location>
</feature>
<dbReference type="InterPro" id="IPR001752">
    <property type="entry name" value="Kinesin_motor_dom"/>
</dbReference>
<reference evidence="9" key="1">
    <citation type="journal article" date="2015" name="PLoS Genet.">
        <title>Genome Sequence and Transcriptome Analyses of Chrysochromulina tobin: Metabolic Tools for Enhanced Algal Fitness in the Prominent Order Prymnesiales (Haptophyceae).</title>
        <authorList>
            <person name="Hovde B.T."/>
            <person name="Deodato C.R."/>
            <person name="Hunsperger H.M."/>
            <person name="Ryken S.A."/>
            <person name="Yost W."/>
            <person name="Jha R.K."/>
            <person name="Patterson J."/>
            <person name="Monnat R.J. Jr."/>
            <person name="Barlow S.B."/>
            <person name="Starkenburg S.R."/>
            <person name="Cattolico R.A."/>
        </authorList>
    </citation>
    <scope>NUCLEOTIDE SEQUENCE</scope>
    <source>
        <strain evidence="9">CCMP291</strain>
    </source>
</reference>
<dbReference type="PANTHER" id="PTHR47968:SF75">
    <property type="entry name" value="CENTROMERE-ASSOCIATED PROTEIN E"/>
    <property type="match status" value="1"/>
</dbReference>
<feature type="compositionally biased region" description="Acidic residues" evidence="5">
    <location>
        <begin position="842"/>
        <end position="854"/>
    </location>
</feature>
<gene>
    <name evidence="8" type="ORF">Ctob_007666</name>
</gene>
<evidence type="ECO:0000313" key="8">
    <source>
        <dbReference type="EMBL" id="KOO27624.1"/>
    </source>
</evidence>
<evidence type="ECO:0000259" key="6">
    <source>
        <dbReference type="PROSITE" id="PS50067"/>
    </source>
</evidence>